<keyword evidence="6" id="KW-0472">Membrane</keyword>
<dbReference type="SUPFAM" id="SSF49299">
    <property type="entry name" value="PKD domain"/>
    <property type="match status" value="3"/>
</dbReference>
<dbReference type="InterPro" id="IPR006558">
    <property type="entry name" value="LamG-like"/>
</dbReference>
<dbReference type="CDD" id="cd00146">
    <property type="entry name" value="PKD"/>
    <property type="match status" value="2"/>
</dbReference>
<dbReference type="Proteomes" id="UP000541969">
    <property type="component" value="Unassembled WGS sequence"/>
</dbReference>
<dbReference type="InterPro" id="IPR001791">
    <property type="entry name" value="Laminin_G"/>
</dbReference>
<evidence type="ECO:0000256" key="2">
    <source>
        <dbReference type="ARBA" id="ARBA00022692"/>
    </source>
</evidence>
<dbReference type="SUPFAM" id="SSF49899">
    <property type="entry name" value="Concanavalin A-like lectins/glucanases"/>
    <property type="match status" value="1"/>
</dbReference>
<protein>
    <submittedName>
        <fullName evidence="11">PKD repeat protein</fullName>
    </submittedName>
</protein>
<dbReference type="PANTHER" id="PTHR46730:SF1">
    <property type="entry name" value="PLAT DOMAIN-CONTAINING PROTEIN"/>
    <property type="match status" value="1"/>
</dbReference>
<feature type="domain" description="PKD" evidence="10">
    <location>
        <begin position="1189"/>
        <end position="1266"/>
    </location>
</feature>
<keyword evidence="3 8" id="KW-0732">Signal</keyword>
<dbReference type="InterPro" id="IPR013320">
    <property type="entry name" value="ConA-like_dom_sf"/>
</dbReference>
<comment type="subcellular location">
    <subcellularLocation>
        <location evidence="1">Membrane</location>
        <topology evidence="1">Multi-pass membrane protein</topology>
    </subcellularLocation>
</comment>
<dbReference type="InterPro" id="IPR013783">
    <property type="entry name" value="Ig-like_fold"/>
</dbReference>
<reference evidence="11 12" key="1">
    <citation type="submission" date="2020-07" db="EMBL/GenBank/DDBJ databases">
        <title>Sequencing the genomes of 1000 actinobacteria strains.</title>
        <authorList>
            <person name="Klenk H.-P."/>
        </authorList>
    </citation>
    <scope>NUCLEOTIDE SEQUENCE [LARGE SCALE GENOMIC DNA]</scope>
    <source>
        <strain evidence="11 12">DSM 104001</strain>
    </source>
</reference>
<dbReference type="GO" id="GO:0005886">
    <property type="term" value="C:plasma membrane"/>
    <property type="evidence" value="ECO:0007669"/>
    <property type="project" value="TreeGrafter"/>
</dbReference>
<keyword evidence="2" id="KW-0812">Transmembrane</keyword>
<gene>
    <name evidence="11" type="ORF">GGQ55_002538</name>
</gene>
<keyword evidence="4" id="KW-0677">Repeat</keyword>
<evidence type="ECO:0000256" key="6">
    <source>
        <dbReference type="ARBA" id="ARBA00023136"/>
    </source>
</evidence>
<dbReference type="Gene3D" id="2.60.120.200">
    <property type="match status" value="1"/>
</dbReference>
<evidence type="ECO:0000313" key="12">
    <source>
        <dbReference type="Proteomes" id="UP000541969"/>
    </source>
</evidence>
<dbReference type="InterPro" id="IPR036116">
    <property type="entry name" value="FN3_sf"/>
</dbReference>
<dbReference type="SMART" id="SM00560">
    <property type="entry name" value="LamGL"/>
    <property type="match status" value="1"/>
</dbReference>
<evidence type="ECO:0000256" key="3">
    <source>
        <dbReference type="ARBA" id="ARBA00022729"/>
    </source>
</evidence>
<proteinExistence type="predicted"/>
<evidence type="ECO:0000256" key="8">
    <source>
        <dbReference type="SAM" id="SignalP"/>
    </source>
</evidence>
<dbReference type="GO" id="GO:0005261">
    <property type="term" value="F:monoatomic cation channel activity"/>
    <property type="evidence" value="ECO:0007669"/>
    <property type="project" value="TreeGrafter"/>
</dbReference>
<evidence type="ECO:0000256" key="1">
    <source>
        <dbReference type="ARBA" id="ARBA00004141"/>
    </source>
</evidence>
<dbReference type="Gene3D" id="2.60.40.10">
    <property type="entry name" value="Immunoglobulins"/>
    <property type="match status" value="4"/>
</dbReference>
<evidence type="ECO:0000256" key="7">
    <source>
        <dbReference type="ARBA" id="ARBA00023157"/>
    </source>
</evidence>
<dbReference type="SMART" id="SM00089">
    <property type="entry name" value="PKD"/>
    <property type="match status" value="4"/>
</dbReference>
<evidence type="ECO:0000259" key="9">
    <source>
        <dbReference type="PROSITE" id="PS50025"/>
    </source>
</evidence>
<dbReference type="Pfam" id="PF13385">
    <property type="entry name" value="Laminin_G_3"/>
    <property type="match status" value="1"/>
</dbReference>
<evidence type="ECO:0000259" key="10">
    <source>
        <dbReference type="PROSITE" id="PS50093"/>
    </source>
</evidence>
<keyword evidence="12" id="KW-1185">Reference proteome</keyword>
<feature type="chain" id="PRO_5032537848" evidence="8">
    <location>
        <begin position="36"/>
        <end position="1486"/>
    </location>
</feature>
<feature type="domain" description="PKD" evidence="10">
    <location>
        <begin position="887"/>
        <end position="962"/>
    </location>
</feature>
<dbReference type="SUPFAM" id="SSF75011">
    <property type="entry name" value="3-carboxy-cis,cis-mucoante lactonizing enzyme"/>
    <property type="match status" value="1"/>
</dbReference>
<organism evidence="11 12">
    <name type="scientific">Petropleomorpha daqingensis</name>
    <dbReference type="NCBI Taxonomy" id="2026353"/>
    <lineage>
        <taxon>Bacteria</taxon>
        <taxon>Bacillati</taxon>
        <taxon>Actinomycetota</taxon>
        <taxon>Actinomycetes</taxon>
        <taxon>Geodermatophilales</taxon>
        <taxon>Geodermatophilaceae</taxon>
        <taxon>Petropleomorpha</taxon>
    </lineage>
</organism>
<dbReference type="InterPro" id="IPR000601">
    <property type="entry name" value="PKD_dom"/>
</dbReference>
<dbReference type="PROSITE" id="PS50093">
    <property type="entry name" value="PKD"/>
    <property type="match status" value="3"/>
</dbReference>
<evidence type="ECO:0000256" key="5">
    <source>
        <dbReference type="ARBA" id="ARBA00022989"/>
    </source>
</evidence>
<dbReference type="PANTHER" id="PTHR46730">
    <property type="entry name" value="POLYCYSTIN-1"/>
    <property type="match status" value="1"/>
</dbReference>
<feature type="domain" description="Laminin G" evidence="9">
    <location>
        <begin position="624"/>
        <end position="800"/>
    </location>
</feature>
<sequence>MTAVPPRVRTRALSGFVALLTAAGAVALLPGTAAADTRPVAGTPSTVAADALPTVQIDGVAWAQAVVGNTVYVGGSFTSARPAGAPAGTDETPRANLLAYDVRSGELITSFAPNLNGQVLAVTASPDGSRVYVAGDFTEIDGQVRKRVAAFDTATGALVSTWAPNVNSQVRAVAATADTVYLGGSITAVGGVSRTRLAAVTAADGSLLPWAPVPGVGSTAGNSDGNKSTSDQVMALVVTGGGSQVVASGRFDSMNGTKATGVAAMDPVTGATRPFAINQKITNQGINSAVYSLTTSGDLVIGTAYDYYGPGNLEGSFVAKADGGTIVEVNDCRGDTYSSYATDGVIYVASHTHDCGAINGFPEQPVRVHKFGTAYTLAPTQTLKTHLLKNNNFLGQPAGSQLDWFPTLTPGTFTGQGQAGWSVTGNGQYVVYGGEFPRVNGTGQQGLVRFAVADIAPDTMGPDVSDALTPVVTAGTTAGTAKLTWTATSDPDNENLTYQVFRDGEAAPVYAAVQASRWWQLPAMSFTDSGLTSGTHRYLVTATDPFGNSVSSAEVSVAVTGAAAPGSAQSYGDAVRADGATNQWRLGESTGTTAADSIGGSPMTVGTGVSRSVSGALTGDSNTAFSFNGTSSATLSTQTAAAAPTTFTEEAWFQTTSTKGGRILGFGNAKTGTSSSYDRQVYLDNRGRVTFGVSSRLLFWNVQSTVSSSASFNDGKWHHVAATLGSNGMALYVDGVLVDSRTDVTSAQAFTGYLRVGSDKAMGGVDTFTGRIDEVALYGKALTAEQIAAHRALGINGKPANLAPTARFANTKADTTVAFDATASVDLDGTIASYAWAFGDGSTGTGRTASHTYPGTGTYNATLTVTDDKGATGTMTVPVSVVANRLPVATFTSAVTDRTVRVDGSSSSDADGSVARWAWDFGDGGTATGATASHTYAADGTYTVTLVVTDDKGATGTLRQDVAALGTQVLAADTFGRTTTGGLGSADTGGAWTSSAGAPRQSVTPGAAQLRLDAASQNDTAYLGGVAATTTDVRTSFSLSATPTGNGTYVFVTGRRVDGVGEYRVRVRVAPDGSVGLSLSRLVGTTDGYPGGETVVPGLTWTPGTVLNVRVQTSGTATTEVRSSVWAAGTAEPTTPTITRTDANAALQVAGAVGLTASRPGGTTAATVVTVHGFRAIVPGAGATANQAPTAAFRHGESALTTTLDASPSADADGTVVSYAWDFGDGTTGAGAAATHTYTAAGTYPVRLVVTDDSGTSAVLDAQVTVSPTADQPVVLAADAFNRTVGNGLGTADVGGAWTVAYGSNRQSVTPGAAELRLDAAGNQTGSFLADVAQTSADVRTTFSLTAAPTGGGTSVYVTGRRVDTWLQYRARVRFLANGTVGVGITKLTGGTTEQLVGSEVIVPGLSYTPGTPISLHLVVSGTGTTQLTATVWTGATEPATPTVTRTDTEAVLQVPGGVGLLAYLSGSATSPLAVRFTDFSVTVPR</sequence>
<dbReference type="EMBL" id="JACBZT010000001">
    <property type="protein sequence ID" value="NYJ06260.1"/>
    <property type="molecule type" value="Genomic_DNA"/>
</dbReference>
<dbReference type="GO" id="GO:0006816">
    <property type="term" value="P:calcium ion transport"/>
    <property type="evidence" value="ECO:0007669"/>
    <property type="project" value="TreeGrafter"/>
</dbReference>
<accession>A0A853CEI4</accession>
<dbReference type="SUPFAM" id="SSF49265">
    <property type="entry name" value="Fibronectin type III"/>
    <property type="match status" value="1"/>
</dbReference>
<evidence type="ECO:0000256" key="4">
    <source>
        <dbReference type="ARBA" id="ARBA00022737"/>
    </source>
</evidence>
<comment type="caution">
    <text evidence="11">The sequence shown here is derived from an EMBL/GenBank/DDBJ whole genome shotgun (WGS) entry which is preliminary data.</text>
</comment>
<dbReference type="Pfam" id="PF18911">
    <property type="entry name" value="PKD_4"/>
    <property type="match status" value="3"/>
</dbReference>
<name>A0A853CEI4_9ACTN</name>
<dbReference type="InterPro" id="IPR022409">
    <property type="entry name" value="PKD/Chitinase_dom"/>
</dbReference>
<feature type="signal peptide" evidence="8">
    <location>
        <begin position="1"/>
        <end position="35"/>
    </location>
</feature>
<keyword evidence="5" id="KW-1133">Transmembrane helix</keyword>
<dbReference type="PROSITE" id="PS50025">
    <property type="entry name" value="LAM_G_DOMAIN"/>
    <property type="match status" value="1"/>
</dbReference>
<dbReference type="InterPro" id="IPR035986">
    <property type="entry name" value="PKD_dom_sf"/>
</dbReference>
<keyword evidence="7" id="KW-1015">Disulfide bond</keyword>
<feature type="domain" description="PKD" evidence="10">
    <location>
        <begin position="804"/>
        <end position="886"/>
    </location>
</feature>
<dbReference type="RefSeq" id="WP_179717246.1">
    <property type="nucleotide sequence ID" value="NZ_JACBZT010000001.1"/>
</dbReference>
<evidence type="ECO:0000313" key="11">
    <source>
        <dbReference type="EMBL" id="NYJ06260.1"/>
    </source>
</evidence>
<dbReference type="GO" id="GO:0005975">
    <property type="term" value="P:carbohydrate metabolic process"/>
    <property type="evidence" value="ECO:0007669"/>
    <property type="project" value="UniProtKB-ARBA"/>
</dbReference>